<comment type="caution">
    <text evidence="2">The sequence shown here is derived from an EMBL/GenBank/DDBJ whole genome shotgun (WGS) entry which is preliminary data.</text>
</comment>
<feature type="compositionally biased region" description="Basic and acidic residues" evidence="1">
    <location>
        <begin position="386"/>
        <end position="398"/>
    </location>
</feature>
<dbReference type="EMBL" id="JBHTMK010000005">
    <property type="protein sequence ID" value="MFD1364530.1"/>
    <property type="molecule type" value="Genomic_DNA"/>
</dbReference>
<dbReference type="Proteomes" id="UP001597183">
    <property type="component" value="Unassembled WGS sequence"/>
</dbReference>
<keyword evidence="3" id="KW-1185">Reference proteome</keyword>
<feature type="region of interest" description="Disordered" evidence="1">
    <location>
        <begin position="366"/>
        <end position="398"/>
    </location>
</feature>
<evidence type="ECO:0008006" key="4">
    <source>
        <dbReference type="Google" id="ProtNLM"/>
    </source>
</evidence>
<proteinExistence type="predicted"/>
<evidence type="ECO:0000256" key="1">
    <source>
        <dbReference type="SAM" id="MobiDB-lite"/>
    </source>
</evidence>
<evidence type="ECO:0000313" key="3">
    <source>
        <dbReference type="Proteomes" id="UP001597183"/>
    </source>
</evidence>
<evidence type="ECO:0000313" key="2">
    <source>
        <dbReference type="EMBL" id="MFD1364530.1"/>
    </source>
</evidence>
<protein>
    <recommendedName>
        <fullName evidence="4">Integrase</fullName>
    </recommendedName>
</protein>
<gene>
    <name evidence="2" type="ORF">ACFQ5G_04130</name>
</gene>
<sequence>MRPKSFDPTGLVVRHYNSAGRVREYDFATLPVAEPMQRSLAVLFAARCVAHTWSVHASSSLYWRQIQAFAVFVSGRLRAPRDLDEVTAGLIEAWHDAVVTEDGGFTLFTFVTRLLRDDVRLQSGPVADALARRLPRLRSRTQSFSEAEFDQITAAARREFRSALARIERNAAHLHRWRSGDFTIGGEEWLLGQALDVEARTGYALSGHPGTGRAGPAGRTAVPAWDRLFLSRLEATALGVLLLAQFGWNLSVIDQAVVPRASPDPGLDGQPTYRIPVQKRREGAGRYFETRNVTDDGAGTPGRLITQALAATRFARAIVADLSPGTELLIVWRTQMVGRERSDNDRHPPVGLLRFGIHRDAGKDWAQAHGLGGSPFRRGRRTVNAVERREPGQNSRDTHDRHYALVDKRVQADAVSVIAAGAKAATALARRTVAAAVRAAPDPHAATTATVDCADFTNSPYSSAGSGCTASFLMCLGCSNARIHPGHHSRLAHLHEALGNLRSVLDPRSWEVEWGDAYARLDHLQTVLGGQTWAAARTRVSDADRDLIADLLNGDLNT</sequence>
<organism evidence="2 3">
    <name type="scientific">Actinoplanes sichuanensis</name>
    <dbReference type="NCBI Taxonomy" id="512349"/>
    <lineage>
        <taxon>Bacteria</taxon>
        <taxon>Bacillati</taxon>
        <taxon>Actinomycetota</taxon>
        <taxon>Actinomycetes</taxon>
        <taxon>Micromonosporales</taxon>
        <taxon>Micromonosporaceae</taxon>
        <taxon>Actinoplanes</taxon>
    </lineage>
</organism>
<reference evidence="3" key="1">
    <citation type="journal article" date="2019" name="Int. J. Syst. Evol. Microbiol.">
        <title>The Global Catalogue of Microorganisms (GCM) 10K type strain sequencing project: providing services to taxonomists for standard genome sequencing and annotation.</title>
        <authorList>
            <consortium name="The Broad Institute Genomics Platform"/>
            <consortium name="The Broad Institute Genome Sequencing Center for Infectious Disease"/>
            <person name="Wu L."/>
            <person name="Ma J."/>
        </authorList>
    </citation>
    <scope>NUCLEOTIDE SEQUENCE [LARGE SCALE GENOMIC DNA]</scope>
    <source>
        <strain evidence="3">CCM 7526</strain>
    </source>
</reference>
<accession>A0ABW4A253</accession>
<dbReference type="RefSeq" id="WP_317791631.1">
    <property type="nucleotide sequence ID" value="NZ_AP028461.1"/>
</dbReference>
<name>A0ABW4A253_9ACTN</name>